<organism evidence="2 3">
    <name type="scientific">Zophobas morio</name>
    <dbReference type="NCBI Taxonomy" id="2755281"/>
    <lineage>
        <taxon>Eukaryota</taxon>
        <taxon>Metazoa</taxon>
        <taxon>Ecdysozoa</taxon>
        <taxon>Arthropoda</taxon>
        <taxon>Hexapoda</taxon>
        <taxon>Insecta</taxon>
        <taxon>Pterygota</taxon>
        <taxon>Neoptera</taxon>
        <taxon>Endopterygota</taxon>
        <taxon>Coleoptera</taxon>
        <taxon>Polyphaga</taxon>
        <taxon>Cucujiformia</taxon>
        <taxon>Tenebrionidae</taxon>
        <taxon>Zophobas</taxon>
    </lineage>
</organism>
<dbReference type="EMBL" id="JALNTZ010000005">
    <property type="protein sequence ID" value="KAJ3650403.1"/>
    <property type="molecule type" value="Genomic_DNA"/>
</dbReference>
<keyword evidence="1" id="KW-0732">Signal</keyword>
<dbReference type="Gene3D" id="2.70.220.10">
    <property type="entry name" value="Ganglioside GM2 activator"/>
    <property type="match status" value="1"/>
</dbReference>
<accession>A0AA38I7F8</accession>
<dbReference type="PANTHER" id="PTHR21112:SF0">
    <property type="entry name" value="CHEMOSENSORY PROTEIN A 29A-RELATED"/>
    <property type="match status" value="1"/>
</dbReference>
<dbReference type="PANTHER" id="PTHR21112">
    <property type="entry name" value="CHEMOSENSORY PROTEIN A 29A-RELATED"/>
    <property type="match status" value="1"/>
</dbReference>
<evidence type="ECO:0000313" key="2">
    <source>
        <dbReference type="EMBL" id="KAJ3650403.1"/>
    </source>
</evidence>
<dbReference type="Proteomes" id="UP001168821">
    <property type="component" value="Unassembled WGS sequence"/>
</dbReference>
<evidence type="ECO:0008006" key="4">
    <source>
        <dbReference type="Google" id="ProtNLM"/>
    </source>
</evidence>
<dbReference type="AlphaFoldDB" id="A0AA38I7F8"/>
<protein>
    <recommendedName>
        <fullName evidence="4">MD-2-related lipid-recognition domain-containing protein</fullName>
    </recommendedName>
</protein>
<comment type="caution">
    <text evidence="2">The sequence shown here is derived from an EMBL/GenBank/DDBJ whole genome shotgun (WGS) entry which is preliminary data.</text>
</comment>
<reference evidence="2" key="1">
    <citation type="journal article" date="2023" name="G3 (Bethesda)">
        <title>Whole genome assemblies of Zophobas morio and Tenebrio molitor.</title>
        <authorList>
            <person name="Kaur S."/>
            <person name="Stinson S.A."/>
            <person name="diCenzo G.C."/>
        </authorList>
    </citation>
    <scope>NUCLEOTIDE SEQUENCE</scope>
    <source>
        <strain evidence="2">QUZm001</strain>
    </source>
</reference>
<dbReference type="Pfam" id="PF06477">
    <property type="entry name" value="DUF1091"/>
    <property type="match status" value="1"/>
</dbReference>
<dbReference type="SUPFAM" id="SSF63707">
    <property type="entry name" value="Ganglioside M2 (gm2) activator"/>
    <property type="match status" value="1"/>
</dbReference>
<evidence type="ECO:0000313" key="3">
    <source>
        <dbReference type="Proteomes" id="UP001168821"/>
    </source>
</evidence>
<evidence type="ECO:0000256" key="1">
    <source>
        <dbReference type="ARBA" id="ARBA00022729"/>
    </source>
</evidence>
<gene>
    <name evidence="2" type="ORF">Zmor_016506</name>
</gene>
<proteinExistence type="predicted"/>
<keyword evidence="3" id="KW-1185">Reference proteome</keyword>
<sequence length="202" mass="23247">MTPLSSNSAQTRHHPTISPTMLKPTICLIPLILLTNQAFIKNKYTIEVDNVEVCPNNDQLKNPIRNLKYVRYNRTQRALNFDFTYDRPIDEKVGGCVTIDRWGDGGWKQVPFLGFQPDMCKSMLTYFKTAWVSFHTKAGVGHADRCPVPAGNYSLRDYVIDTSGINIPFWNGRFRFSLQYVDSKTKDVILCYVYYVKIAEVF</sequence>
<dbReference type="InterPro" id="IPR010512">
    <property type="entry name" value="DUF1091"/>
</dbReference>
<dbReference type="InterPro" id="IPR036846">
    <property type="entry name" value="GM2-AP_sf"/>
</dbReference>
<name>A0AA38I7F8_9CUCU</name>